<accession>A0A1E3P192</accession>
<evidence type="ECO:0000313" key="1">
    <source>
        <dbReference type="EMBL" id="ODQ58687.1"/>
    </source>
</evidence>
<evidence type="ECO:0000313" key="2">
    <source>
        <dbReference type="Proteomes" id="UP000094112"/>
    </source>
</evidence>
<keyword evidence="2" id="KW-1185">Reference proteome</keyword>
<dbReference type="GeneID" id="30203651"/>
<organism evidence="1 2">
    <name type="scientific">Wickerhamomyces anomalus (strain ATCC 58044 / CBS 1984 / NCYC 433 / NRRL Y-366-8)</name>
    <name type="common">Yeast</name>
    <name type="synonym">Hansenula anomala</name>
    <dbReference type="NCBI Taxonomy" id="683960"/>
    <lineage>
        <taxon>Eukaryota</taxon>
        <taxon>Fungi</taxon>
        <taxon>Dikarya</taxon>
        <taxon>Ascomycota</taxon>
        <taxon>Saccharomycotina</taxon>
        <taxon>Saccharomycetes</taxon>
        <taxon>Phaffomycetales</taxon>
        <taxon>Wickerhamomycetaceae</taxon>
        <taxon>Wickerhamomyces</taxon>
    </lineage>
</organism>
<gene>
    <name evidence="1" type="ORF">WICANDRAFT_93166</name>
</gene>
<dbReference type="Proteomes" id="UP000094112">
    <property type="component" value="Unassembled WGS sequence"/>
</dbReference>
<reference evidence="1 2" key="1">
    <citation type="journal article" date="2016" name="Proc. Natl. Acad. Sci. U.S.A.">
        <title>Comparative genomics of biotechnologically important yeasts.</title>
        <authorList>
            <person name="Riley R."/>
            <person name="Haridas S."/>
            <person name="Wolfe K.H."/>
            <person name="Lopes M.R."/>
            <person name="Hittinger C.T."/>
            <person name="Goeker M."/>
            <person name="Salamov A.A."/>
            <person name="Wisecaver J.H."/>
            <person name="Long T.M."/>
            <person name="Calvey C.H."/>
            <person name="Aerts A.L."/>
            <person name="Barry K.W."/>
            <person name="Choi C."/>
            <person name="Clum A."/>
            <person name="Coughlan A.Y."/>
            <person name="Deshpande S."/>
            <person name="Douglass A.P."/>
            <person name="Hanson S.J."/>
            <person name="Klenk H.-P."/>
            <person name="LaButti K.M."/>
            <person name="Lapidus A."/>
            <person name="Lindquist E.A."/>
            <person name="Lipzen A.M."/>
            <person name="Meier-Kolthoff J.P."/>
            <person name="Ohm R.A."/>
            <person name="Otillar R.P."/>
            <person name="Pangilinan J.L."/>
            <person name="Peng Y."/>
            <person name="Rokas A."/>
            <person name="Rosa C.A."/>
            <person name="Scheuner C."/>
            <person name="Sibirny A.A."/>
            <person name="Slot J.C."/>
            <person name="Stielow J.B."/>
            <person name="Sun H."/>
            <person name="Kurtzman C.P."/>
            <person name="Blackwell M."/>
            <person name="Grigoriev I.V."/>
            <person name="Jeffries T.W."/>
        </authorList>
    </citation>
    <scope>NUCLEOTIDE SEQUENCE [LARGE SCALE GENOMIC DNA]</scope>
    <source>
        <strain evidence="2">ATCC 58044 / CBS 1984 / NCYC 433 / NRRL Y-366-8</strain>
    </source>
</reference>
<protein>
    <submittedName>
        <fullName evidence="1">Uncharacterized protein</fullName>
    </submittedName>
</protein>
<dbReference type="AlphaFoldDB" id="A0A1E3P192"/>
<dbReference type="EMBL" id="KV454211">
    <property type="protein sequence ID" value="ODQ58687.1"/>
    <property type="molecule type" value="Genomic_DNA"/>
</dbReference>
<name>A0A1E3P192_WICAA</name>
<sequence length="133" mass="16050">MEMEYTGCESEVTQALYHCLIYPLTKLFNIVYNMTLKASYGIRLEDTMIPEFPRFERTKHGSTVFSDVKGKRGVHLVLEAGKPFLSQLFNSKERGFNRQYRDFYDCKERFAYRWCINAFYPFQSNRYRKWKFD</sequence>
<proteinExistence type="predicted"/>
<dbReference type="RefSeq" id="XP_019037894.1">
    <property type="nucleotide sequence ID" value="XM_019186405.1"/>
</dbReference>